<gene>
    <name evidence="14" type="primary">ERF2</name>
    <name evidence="14" type="ORF">LPJ64_001904</name>
</gene>
<evidence type="ECO:0000256" key="11">
    <source>
        <dbReference type="RuleBase" id="RU079119"/>
    </source>
</evidence>
<keyword evidence="5 11" id="KW-0472">Membrane</keyword>
<keyword evidence="3 11" id="KW-0812">Transmembrane</keyword>
<evidence type="ECO:0000256" key="7">
    <source>
        <dbReference type="ARBA" id="ARBA00023288"/>
    </source>
</evidence>
<evidence type="ECO:0000313" key="14">
    <source>
        <dbReference type="EMBL" id="KAJ1646623.1"/>
    </source>
</evidence>
<evidence type="ECO:0000313" key="15">
    <source>
        <dbReference type="Proteomes" id="UP001145021"/>
    </source>
</evidence>
<feature type="compositionally biased region" description="Polar residues" evidence="12">
    <location>
        <begin position="336"/>
        <end position="347"/>
    </location>
</feature>
<dbReference type="PROSITE" id="PS50216">
    <property type="entry name" value="DHHC"/>
    <property type="match status" value="1"/>
</dbReference>
<dbReference type="AlphaFoldDB" id="A0A9W7XMK8"/>
<dbReference type="Pfam" id="PF01529">
    <property type="entry name" value="DHHC"/>
    <property type="match status" value="1"/>
</dbReference>
<feature type="transmembrane region" description="Helical" evidence="11">
    <location>
        <begin position="292"/>
        <end position="313"/>
    </location>
</feature>
<evidence type="ECO:0000256" key="6">
    <source>
        <dbReference type="ARBA" id="ARBA00023139"/>
    </source>
</evidence>
<comment type="similarity">
    <text evidence="9">Belongs to the DHHC palmitoyltransferase family. ERF2/ZDHHC9 subfamily.</text>
</comment>
<feature type="compositionally biased region" description="Low complexity" evidence="12">
    <location>
        <begin position="348"/>
        <end position="358"/>
    </location>
</feature>
<keyword evidence="4 11" id="KW-1133">Transmembrane helix</keyword>
<sequence length="650" mass="72684">MSASSPLTSPSAQPRPRPTIVQLSPVPTNTSERRFSGPPLAAVQGGSLEIPEKQQQQENRYTPRTLIETAKSAYDKKRASQELPSLEVNINSSGQKHFSHDYPPRDSAASKFSPPLKPAQTQQKPVSPISRQSTTSPTATSFAAKEQQPAMQSGSSIQFLGPERTTIMRMSVNEDIPAVMVTREAGPHSRTNSNGTDATASNAFPSPVGLYSPVDEKTYQRHPDRYTNINGRRLKVPIYKLYSHGNWHLFKGRVMTGSQPAPFMLALVMLTAPIVVFSVFVCPYLWSEVSKAAVIVFIYLVALTYASMMMASFTDPGIIPRNLDAITPPDDYVVAVNSSGNANPGTSQQQNQQNQQQQRPRSKSMPNEASSRTAAERDAEKSRLLNKKQISKLPLQYHMKLPPPWVPVGTSSDHGHSATVFNRPASSDRLYMYAPTTKLVTINNNQVRLKYCETCKIYRPPRASHCRYCDNCVENEDHHCIWLNNCIGRRNYRYFYSFLLATNLLALYIIAFSIVRLVLPLHRPEDPHDYHTSFGESVRHHPLVMALILYVLINITMVGGLFMYHTVLISRNITTHEVLGAKHSQVQYDEEGREMRSRRPMLFAAQTPYSTGSCLSNWAVALCNPAAPTNVRWRARVDPEGIEELATARV</sequence>
<keyword evidence="7" id="KW-0449">Lipoprotein</keyword>
<feature type="compositionally biased region" description="Polar residues" evidence="12">
    <location>
        <begin position="119"/>
        <end position="132"/>
    </location>
</feature>
<organism evidence="14 15">
    <name type="scientific">Coemansia asiatica</name>
    <dbReference type="NCBI Taxonomy" id="1052880"/>
    <lineage>
        <taxon>Eukaryota</taxon>
        <taxon>Fungi</taxon>
        <taxon>Fungi incertae sedis</taxon>
        <taxon>Zoopagomycota</taxon>
        <taxon>Kickxellomycotina</taxon>
        <taxon>Kickxellomycetes</taxon>
        <taxon>Kickxellales</taxon>
        <taxon>Kickxellaceae</taxon>
        <taxon>Coemansia</taxon>
    </lineage>
</organism>
<feature type="compositionally biased region" description="Polar residues" evidence="12">
    <location>
        <begin position="21"/>
        <end position="30"/>
    </location>
</feature>
<comment type="caution">
    <text evidence="14">The sequence shown here is derived from an EMBL/GenBank/DDBJ whole genome shotgun (WGS) entry which is preliminary data.</text>
</comment>
<keyword evidence="2 11" id="KW-0808">Transferase</keyword>
<dbReference type="GO" id="GO:0005794">
    <property type="term" value="C:Golgi apparatus"/>
    <property type="evidence" value="ECO:0007669"/>
    <property type="project" value="TreeGrafter"/>
</dbReference>
<feature type="region of interest" description="Disordered" evidence="12">
    <location>
        <begin position="1"/>
        <end position="155"/>
    </location>
</feature>
<feature type="compositionally biased region" description="Low complexity" evidence="12">
    <location>
        <begin position="133"/>
        <end position="144"/>
    </location>
</feature>
<dbReference type="PANTHER" id="PTHR22883">
    <property type="entry name" value="ZINC FINGER DHHC DOMAIN CONTAINING PROTEIN"/>
    <property type="match status" value="1"/>
</dbReference>
<dbReference type="GO" id="GO:0005783">
    <property type="term" value="C:endoplasmic reticulum"/>
    <property type="evidence" value="ECO:0007669"/>
    <property type="project" value="TreeGrafter"/>
</dbReference>
<evidence type="ECO:0000256" key="1">
    <source>
        <dbReference type="ARBA" id="ARBA00004127"/>
    </source>
</evidence>
<keyword evidence="15" id="KW-1185">Reference proteome</keyword>
<protein>
    <recommendedName>
        <fullName evidence="11">Palmitoyltransferase</fullName>
        <ecNumber evidence="11">2.3.1.225</ecNumber>
    </recommendedName>
</protein>
<feature type="compositionally biased region" description="Polar residues" evidence="12">
    <location>
        <begin position="1"/>
        <end position="12"/>
    </location>
</feature>
<evidence type="ECO:0000259" key="13">
    <source>
        <dbReference type="Pfam" id="PF01529"/>
    </source>
</evidence>
<dbReference type="PANTHER" id="PTHR22883:SF43">
    <property type="entry name" value="PALMITOYLTRANSFERASE APP"/>
    <property type="match status" value="1"/>
</dbReference>
<dbReference type="EC" id="2.3.1.225" evidence="11"/>
<accession>A0A9W7XMK8</accession>
<feature type="region of interest" description="Disordered" evidence="12">
    <location>
        <begin position="336"/>
        <end position="383"/>
    </location>
</feature>
<evidence type="ECO:0000256" key="8">
    <source>
        <dbReference type="ARBA" id="ARBA00023315"/>
    </source>
</evidence>
<comment type="catalytic activity">
    <reaction evidence="10 11">
        <text>L-cysteinyl-[protein] + hexadecanoyl-CoA = S-hexadecanoyl-L-cysteinyl-[protein] + CoA</text>
        <dbReference type="Rhea" id="RHEA:36683"/>
        <dbReference type="Rhea" id="RHEA-COMP:10131"/>
        <dbReference type="Rhea" id="RHEA-COMP:11032"/>
        <dbReference type="ChEBI" id="CHEBI:29950"/>
        <dbReference type="ChEBI" id="CHEBI:57287"/>
        <dbReference type="ChEBI" id="CHEBI:57379"/>
        <dbReference type="ChEBI" id="CHEBI:74151"/>
        <dbReference type="EC" id="2.3.1.225"/>
    </reaction>
</comment>
<comment type="subcellular location">
    <subcellularLocation>
        <location evidence="1">Endomembrane system</location>
        <topology evidence="1">Multi-pass membrane protein</topology>
    </subcellularLocation>
</comment>
<keyword evidence="8 11" id="KW-0012">Acyltransferase</keyword>
<evidence type="ECO:0000256" key="10">
    <source>
        <dbReference type="ARBA" id="ARBA00048048"/>
    </source>
</evidence>
<reference evidence="14" key="1">
    <citation type="submission" date="2022-07" db="EMBL/GenBank/DDBJ databases">
        <title>Phylogenomic reconstructions and comparative analyses of Kickxellomycotina fungi.</title>
        <authorList>
            <person name="Reynolds N.K."/>
            <person name="Stajich J.E."/>
            <person name="Barry K."/>
            <person name="Grigoriev I.V."/>
            <person name="Crous P."/>
            <person name="Smith M.E."/>
        </authorList>
    </citation>
    <scope>NUCLEOTIDE SEQUENCE</scope>
    <source>
        <strain evidence="14">NBRC 105413</strain>
    </source>
</reference>
<dbReference type="InterPro" id="IPR001594">
    <property type="entry name" value="Palmitoyltrfase_DHHC"/>
</dbReference>
<dbReference type="GO" id="GO:0006612">
    <property type="term" value="P:protein targeting to membrane"/>
    <property type="evidence" value="ECO:0007669"/>
    <property type="project" value="TreeGrafter"/>
</dbReference>
<keyword evidence="6" id="KW-0564">Palmitate</keyword>
<feature type="domain" description="Palmitoyltransferase DHHC" evidence="13">
    <location>
        <begin position="448"/>
        <end position="578"/>
    </location>
</feature>
<feature type="compositionally biased region" description="Polar residues" evidence="12">
    <location>
        <begin position="364"/>
        <end position="373"/>
    </location>
</feature>
<dbReference type="GO" id="GO:0019706">
    <property type="term" value="F:protein-cysteine S-palmitoyltransferase activity"/>
    <property type="evidence" value="ECO:0007669"/>
    <property type="project" value="UniProtKB-EC"/>
</dbReference>
<dbReference type="Proteomes" id="UP001145021">
    <property type="component" value="Unassembled WGS sequence"/>
</dbReference>
<evidence type="ECO:0000256" key="2">
    <source>
        <dbReference type="ARBA" id="ARBA00022679"/>
    </source>
</evidence>
<feature type="transmembrane region" description="Helical" evidence="11">
    <location>
        <begin position="543"/>
        <end position="564"/>
    </location>
</feature>
<feature type="compositionally biased region" description="Basic and acidic residues" evidence="12">
    <location>
        <begin position="374"/>
        <end position="383"/>
    </location>
</feature>
<feature type="compositionally biased region" description="Polar residues" evidence="12">
    <location>
        <begin position="53"/>
        <end position="62"/>
    </location>
</feature>
<feature type="transmembrane region" description="Helical" evidence="11">
    <location>
        <begin position="494"/>
        <end position="519"/>
    </location>
</feature>
<dbReference type="InterPro" id="IPR039859">
    <property type="entry name" value="PFA4/ZDH16/20/ERF2-like"/>
</dbReference>
<evidence type="ECO:0000256" key="3">
    <source>
        <dbReference type="ARBA" id="ARBA00022692"/>
    </source>
</evidence>
<name>A0A9W7XMK8_9FUNG</name>
<proteinExistence type="inferred from homology"/>
<comment type="domain">
    <text evidence="11">The DHHC domain is required for palmitoyltransferase activity.</text>
</comment>
<evidence type="ECO:0000256" key="9">
    <source>
        <dbReference type="ARBA" id="ARBA00023463"/>
    </source>
</evidence>
<evidence type="ECO:0000256" key="5">
    <source>
        <dbReference type="ARBA" id="ARBA00023136"/>
    </source>
</evidence>
<evidence type="ECO:0000256" key="4">
    <source>
        <dbReference type="ARBA" id="ARBA00022989"/>
    </source>
</evidence>
<dbReference type="EMBL" id="JANBOH010000054">
    <property type="protein sequence ID" value="KAJ1646623.1"/>
    <property type="molecule type" value="Genomic_DNA"/>
</dbReference>
<feature type="transmembrane region" description="Helical" evidence="11">
    <location>
        <begin position="263"/>
        <end position="286"/>
    </location>
</feature>
<evidence type="ECO:0000256" key="12">
    <source>
        <dbReference type="SAM" id="MobiDB-lite"/>
    </source>
</evidence>